<reference evidence="2 3" key="1">
    <citation type="submission" date="2021-05" db="EMBL/GenBank/DDBJ databases">
        <title>Genome Assembly of Synthetic Allotetraploid Brassica napus Reveals Homoeologous Exchanges between Subgenomes.</title>
        <authorList>
            <person name="Davis J.T."/>
        </authorList>
    </citation>
    <scope>NUCLEOTIDE SEQUENCE [LARGE SCALE GENOMIC DNA]</scope>
    <source>
        <strain evidence="3">cv. Da-Ae</strain>
        <tissue evidence="2">Seedling</tissue>
    </source>
</reference>
<organism evidence="2 3">
    <name type="scientific">Brassica napus</name>
    <name type="common">Rape</name>
    <dbReference type="NCBI Taxonomy" id="3708"/>
    <lineage>
        <taxon>Eukaryota</taxon>
        <taxon>Viridiplantae</taxon>
        <taxon>Streptophyta</taxon>
        <taxon>Embryophyta</taxon>
        <taxon>Tracheophyta</taxon>
        <taxon>Spermatophyta</taxon>
        <taxon>Magnoliopsida</taxon>
        <taxon>eudicotyledons</taxon>
        <taxon>Gunneridae</taxon>
        <taxon>Pentapetalae</taxon>
        <taxon>rosids</taxon>
        <taxon>malvids</taxon>
        <taxon>Brassicales</taxon>
        <taxon>Brassicaceae</taxon>
        <taxon>Brassiceae</taxon>
        <taxon>Brassica</taxon>
    </lineage>
</organism>
<evidence type="ECO:0000313" key="3">
    <source>
        <dbReference type="Proteomes" id="UP000824890"/>
    </source>
</evidence>
<sequence length="94" mass="9983">MKTAEVESSSSGYRSAWRETRRVKIGLWIALAPARSTTPARSTEASMGRAPQRPHAVGVVSTGRERSGWPAVEGGEQVSGESGGCNLRTIKATI</sequence>
<accession>A0ABQ8BL45</accession>
<dbReference type="EMBL" id="JAGKQM010000010">
    <property type="protein sequence ID" value="KAH0905540.1"/>
    <property type="molecule type" value="Genomic_DNA"/>
</dbReference>
<evidence type="ECO:0000313" key="2">
    <source>
        <dbReference type="EMBL" id="KAH0905540.1"/>
    </source>
</evidence>
<evidence type="ECO:0000256" key="1">
    <source>
        <dbReference type="SAM" id="MobiDB-lite"/>
    </source>
</evidence>
<dbReference type="Proteomes" id="UP000824890">
    <property type="component" value="Unassembled WGS sequence"/>
</dbReference>
<proteinExistence type="predicted"/>
<gene>
    <name evidence="2" type="ORF">HID58_037367</name>
</gene>
<comment type="caution">
    <text evidence="2">The sequence shown here is derived from an EMBL/GenBank/DDBJ whole genome shotgun (WGS) entry which is preliminary data.</text>
</comment>
<feature type="region of interest" description="Disordered" evidence="1">
    <location>
        <begin position="36"/>
        <end position="84"/>
    </location>
</feature>
<keyword evidence="3" id="KW-1185">Reference proteome</keyword>
<feature type="compositionally biased region" description="Polar residues" evidence="1">
    <location>
        <begin position="36"/>
        <end position="45"/>
    </location>
</feature>
<protein>
    <submittedName>
        <fullName evidence="2">Uncharacterized protein</fullName>
    </submittedName>
</protein>
<name>A0ABQ8BL45_BRANA</name>